<feature type="region of interest" description="Disordered" evidence="1">
    <location>
        <begin position="29"/>
        <end position="68"/>
    </location>
</feature>
<gene>
    <name evidence="2" type="ORF">AUJ44_02900</name>
</gene>
<dbReference type="Proteomes" id="UP000183206">
    <property type="component" value="Unassembled WGS sequence"/>
</dbReference>
<proteinExistence type="predicted"/>
<accession>A0A1J4VCD0</accession>
<sequence>MSSSRLAPSALARASTVVVFATNVIPSQFGQNGRGSRWFGYSASRPPERPKKTAYSRRVQDRTKINLP</sequence>
<name>A0A1J4VCD0_9BACT</name>
<protein>
    <submittedName>
        <fullName evidence="2">Uncharacterized protein</fullName>
    </submittedName>
</protein>
<feature type="compositionally biased region" description="Basic and acidic residues" evidence="1">
    <location>
        <begin position="58"/>
        <end position="68"/>
    </location>
</feature>
<organism evidence="2 3">
    <name type="scientific">Candidatus Nomurabacteria bacterium CG1_02_47_685</name>
    <dbReference type="NCBI Taxonomy" id="1805282"/>
    <lineage>
        <taxon>Bacteria</taxon>
        <taxon>Candidatus Nomuraibacteriota</taxon>
    </lineage>
</organism>
<evidence type="ECO:0000313" key="3">
    <source>
        <dbReference type="Proteomes" id="UP000183206"/>
    </source>
</evidence>
<dbReference type="AlphaFoldDB" id="A0A1J4VCD0"/>
<evidence type="ECO:0000256" key="1">
    <source>
        <dbReference type="SAM" id="MobiDB-lite"/>
    </source>
</evidence>
<reference evidence="2 3" key="1">
    <citation type="journal article" date="2016" name="Environ. Microbiol.">
        <title>Genomic resolution of a cold subsurface aquifer community provides metabolic insights for novel microbes adapted to high CO concentrations.</title>
        <authorList>
            <person name="Probst A.J."/>
            <person name="Castelle C.J."/>
            <person name="Singh A."/>
            <person name="Brown C.T."/>
            <person name="Anantharaman K."/>
            <person name="Sharon I."/>
            <person name="Hug L.A."/>
            <person name="Burstein D."/>
            <person name="Emerson J.B."/>
            <person name="Thomas B.C."/>
            <person name="Banfield J.F."/>
        </authorList>
    </citation>
    <scope>NUCLEOTIDE SEQUENCE [LARGE SCALE GENOMIC DNA]</scope>
    <source>
        <strain evidence="2">CG1_02_47_685</strain>
    </source>
</reference>
<dbReference type="EMBL" id="MNVO01000046">
    <property type="protein sequence ID" value="OIO32198.1"/>
    <property type="molecule type" value="Genomic_DNA"/>
</dbReference>
<evidence type="ECO:0000313" key="2">
    <source>
        <dbReference type="EMBL" id="OIO32198.1"/>
    </source>
</evidence>
<comment type="caution">
    <text evidence="2">The sequence shown here is derived from an EMBL/GenBank/DDBJ whole genome shotgun (WGS) entry which is preliminary data.</text>
</comment>